<name>A0A2S8STC7_9BACT</name>
<dbReference type="EMBL" id="NIGF01000007">
    <property type="protein sequence ID" value="PQV64050.1"/>
    <property type="molecule type" value="Genomic_DNA"/>
</dbReference>
<dbReference type="Gene3D" id="3.30.2310.20">
    <property type="entry name" value="RelE-like"/>
    <property type="match status" value="1"/>
</dbReference>
<dbReference type="RefSeq" id="WP_105483522.1">
    <property type="nucleotide sequence ID" value="NZ_NIGF01000007.1"/>
</dbReference>
<gene>
    <name evidence="1" type="ORF">B1R32_10775</name>
</gene>
<dbReference type="InterPro" id="IPR035093">
    <property type="entry name" value="RelE/ParE_toxin_dom_sf"/>
</dbReference>
<comment type="caution">
    <text evidence="1">The sequence shown here is derived from an EMBL/GenBank/DDBJ whole genome shotgun (WGS) entry which is preliminary data.</text>
</comment>
<keyword evidence="2" id="KW-1185">Reference proteome</keyword>
<dbReference type="Proteomes" id="UP000237684">
    <property type="component" value="Unassembled WGS sequence"/>
</dbReference>
<dbReference type="OrthoDB" id="9801102at2"/>
<sequence length="99" mass="11190">MIEKFRSKALKVAMAGDVSKLVPQVARRILGVLAVLDAAESLEDVQPLTGFHALQSDREGEFAVTITRNWRITFTPISVKNEEGETEFHVTRVDYEDYH</sequence>
<protein>
    <submittedName>
        <fullName evidence="1">Proteic killer suppression protein</fullName>
    </submittedName>
</protein>
<proteinExistence type="predicted"/>
<dbReference type="SUPFAM" id="SSF143011">
    <property type="entry name" value="RelE-like"/>
    <property type="match status" value="1"/>
</dbReference>
<dbReference type="InParanoid" id="A0A2S8STC7"/>
<evidence type="ECO:0000313" key="1">
    <source>
        <dbReference type="EMBL" id="PQV64050.1"/>
    </source>
</evidence>
<evidence type="ECO:0000313" key="2">
    <source>
        <dbReference type="Proteomes" id="UP000237684"/>
    </source>
</evidence>
<reference evidence="1 2" key="1">
    <citation type="journal article" date="2018" name="Syst. Appl. Microbiol.">
        <title>Abditibacterium utsteinense sp. nov., the first cultivated member of candidate phylum FBP, isolated from ice-free Antarctic soil samples.</title>
        <authorList>
            <person name="Tahon G."/>
            <person name="Tytgat B."/>
            <person name="Lebbe L."/>
            <person name="Carlier A."/>
            <person name="Willems A."/>
        </authorList>
    </citation>
    <scope>NUCLEOTIDE SEQUENCE [LARGE SCALE GENOMIC DNA]</scope>
    <source>
        <strain evidence="1 2">LMG 29911</strain>
    </source>
</reference>
<organism evidence="1 2">
    <name type="scientific">Abditibacterium utsteinense</name>
    <dbReference type="NCBI Taxonomy" id="1960156"/>
    <lineage>
        <taxon>Bacteria</taxon>
        <taxon>Pseudomonadati</taxon>
        <taxon>Abditibacteriota</taxon>
        <taxon>Abditibacteriia</taxon>
        <taxon>Abditibacteriales</taxon>
        <taxon>Abditibacteriaceae</taxon>
        <taxon>Abditibacterium</taxon>
    </lineage>
</organism>
<accession>A0A2S8STC7</accession>
<dbReference type="AlphaFoldDB" id="A0A2S8STC7"/>